<dbReference type="AlphaFoldDB" id="A0AAD5NWR8"/>
<comment type="caution">
    <text evidence="7">The sequence shown here is derived from an EMBL/GenBank/DDBJ whole genome shotgun (WGS) entry which is preliminary data.</text>
</comment>
<dbReference type="Pfam" id="PF02902">
    <property type="entry name" value="Peptidase_C48"/>
    <property type="match status" value="1"/>
</dbReference>
<proteinExistence type="inferred from homology"/>
<feature type="compositionally biased region" description="Basic and acidic residues" evidence="5">
    <location>
        <begin position="10"/>
        <end position="20"/>
    </location>
</feature>
<keyword evidence="8" id="KW-1185">Reference proteome</keyword>
<sequence length="349" mass="40008">MLASNGSENVAREEAEDKHPANASAWHQQQSKPVCPDCKAKNDENTRKLDALGKRVDAMDKKLDFIINLLGGKGQTPTEDEYNCKEKMENDMEVDGKNMDEKDVLDTVDEQLNVDVWDGEEKGAQEHFEAQMHVDDLSDDEESTPAEKVEDKCNTTIEITSPMEDMKKKATCEGVCSSVGEERSIIVYEQHQPLPLKRRSRKAAVLKTPYTDIEVYIPLNYESKHWILAEIDFIARKIIVYNSEINLIGSGKKFLKFMKPLSTLLPLLLHKIEFFSKRPELQHKEDMSDWLVERCADVPQQEKSDCGVFVIKYAENLIHGESIDLVQAEKAKYFRQNLCLQLWRSRITL</sequence>
<evidence type="ECO:0000259" key="6">
    <source>
        <dbReference type="Pfam" id="PF02902"/>
    </source>
</evidence>
<evidence type="ECO:0000256" key="5">
    <source>
        <dbReference type="SAM" id="MobiDB-lite"/>
    </source>
</evidence>
<dbReference type="Proteomes" id="UP001064489">
    <property type="component" value="Chromosome 3"/>
</dbReference>
<reference evidence="7" key="2">
    <citation type="submission" date="2023-02" db="EMBL/GenBank/DDBJ databases">
        <authorList>
            <person name="Swenson N.G."/>
            <person name="Wegrzyn J.L."/>
            <person name="Mcevoy S.L."/>
        </authorList>
    </citation>
    <scope>NUCLEOTIDE SEQUENCE</scope>
    <source>
        <strain evidence="7">91603</strain>
        <tissue evidence="7">Leaf</tissue>
    </source>
</reference>
<keyword evidence="2" id="KW-0645">Protease</keyword>
<dbReference type="Gene3D" id="3.40.395.10">
    <property type="entry name" value="Adenoviral Proteinase, Chain A"/>
    <property type="match status" value="1"/>
</dbReference>
<evidence type="ECO:0000256" key="3">
    <source>
        <dbReference type="ARBA" id="ARBA00022801"/>
    </source>
</evidence>
<dbReference type="EMBL" id="JAJSOW010000100">
    <property type="protein sequence ID" value="KAI9186090.1"/>
    <property type="molecule type" value="Genomic_DNA"/>
</dbReference>
<dbReference type="GO" id="GO:0016929">
    <property type="term" value="F:deSUMOylase activity"/>
    <property type="evidence" value="ECO:0007669"/>
    <property type="project" value="TreeGrafter"/>
</dbReference>
<protein>
    <recommendedName>
        <fullName evidence="6">Ubiquitin-like protease family profile domain-containing protein</fullName>
    </recommendedName>
</protein>
<feature type="region of interest" description="Disordered" evidence="5">
    <location>
        <begin position="1"/>
        <end position="42"/>
    </location>
</feature>
<accession>A0AAD5NWR8</accession>
<keyword evidence="3" id="KW-0378">Hydrolase</keyword>
<evidence type="ECO:0000256" key="2">
    <source>
        <dbReference type="ARBA" id="ARBA00022670"/>
    </source>
</evidence>
<dbReference type="GO" id="GO:0006508">
    <property type="term" value="P:proteolysis"/>
    <property type="evidence" value="ECO:0007669"/>
    <property type="project" value="UniProtKB-KW"/>
</dbReference>
<evidence type="ECO:0000313" key="7">
    <source>
        <dbReference type="EMBL" id="KAI9186090.1"/>
    </source>
</evidence>
<dbReference type="SUPFAM" id="SSF54001">
    <property type="entry name" value="Cysteine proteinases"/>
    <property type="match status" value="1"/>
</dbReference>
<dbReference type="GO" id="GO:0005634">
    <property type="term" value="C:nucleus"/>
    <property type="evidence" value="ECO:0007669"/>
    <property type="project" value="TreeGrafter"/>
</dbReference>
<evidence type="ECO:0000256" key="4">
    <source>
        <dbReference type="ARBA" id="ARBA00022807"/>
    </source>
</evidence>
<reference evidence="7" key="1">
    <citation type="journal article" date="2022" name="Plant J.">
        <title>Strategies of tolerance reflected in two North American maple genomes.</title>
        <authorList>
            <person name="McEvoy S.L."/>
            <person name="Sezen U.U."/>
            <person name="Trouern-Trend A."/>
            <person name="McMahon S.M."/>
            <person name="Schaberg P.G."/>
            <person name="Yang J."/>
            <person name="Wegrzyn J.L."/>
            <person name="Swenson N.G."/>
        </authorList>
    </citation>
    <scope>NUCLEOTIDE SEQUENCE</scope>
    <source>
        <strain evidence="7">91603</strain>
    </source>
</reference>
<comment type="similarity">
    <text evidence="1">Belongs to the peptidase C48 family.</text>
</comment>
<evidence type="ECO:0000256" key="1">
    <source>
        <dbReference type="ARBA" id="ARBA00005234"/>
    </source>
</evidence>
<evidence type="ECO:0000313" key="8">
    <source>
        <dbReference type="Proteomes" id="UP001064489"/>
    </source>
</evidence>
<keyword evidence="4" id="KW-0788">Thiol protease</keyword>
<gene>
    <name evidence="7" type="ORF">LWI28_013661</name>
</gene>
<feature type="domain" description="Ubiquitin-like protease family profile" evidence="6">
    <location>
        <begin position="215"/>
        <end position="338"/>
    </location>
</feature>
<dbReference type="InterPro" id="IPR038765">
    <property type="entry name" value="Papain-like_cys_pep_sf"/>
</dbReference>
<dbReference type="PANTHER" id="PTHR12606:SF136">
    <property type="entry name" value="ULP1 PROTEASE FAMILY PROTEIN"/>
    <property type="match status" value="1"/>
</dbReference>
<name>A0AAD5NWR8_ACENE</name>
<dbReference type="GO" id="GO:0016926">
    <property type="term" value="P:protein desumoylation"/>
    <property type="evidence" value="ECO:0007669"/>
    <property type="project" value="TreeGrafter"/>
</dbReference>
<dbReference type="InterPro" id="IPR003653">
    <property type="entry name" value="Peptidase_C48_C"/>
</dbReference>
<dbReference type="PANTHER" id="PTHR12606">
    <property type="entry name" value="SENTRIN/SUMO-SPECIFIC PROTEASE"/>
    <property type="match status" value="1"/>
</dbReference>
<organism evidence="7 8">
    <name type="scientific">Acer negundo</name>
    <name type="common">Box elder</name>
    <dbReference type="NCBI Taxonomy" id="4023"/>
    <lineage>
        <taxon>Eukaryota</taxon>
        <taxon>Viridiplantae</taxon>
        <taxon>Streptophyta</taxon>
        <taxon>Embryophyta</taxon>
        <taxon>Tracheophyta</taxon>
        <taxon>Spermatophyta</taxon>
        <taxon>Magnoliopsida</taxon>
        <taxon>eudicotyledons</taxon>
        <taxon>Gunneridae</taxon>
        <taxon>Pentapetalae</taxon>
        <taxon>rosids</taxon>
        <taxon>malvids</taxon>
        <taxon>Sapindales</taxon>
        <taxon>Sapindaceae</taxon>
        <taxon>Hippocastanoideae</taxon>
        <taxon>Acereae</taxon>
        <taxon>Acer</taxon>
    </lineage>
</organism>